<evidence type="ECO:0000256" key="5">
    <source>
        <dbReference type="PIRNR" id="PIRNR037511"/>
    </source>
</evidence>
<evidence type="ECO:0000313" key="8">
    <source>
        <dbReference type="Proteomes" id="UP000000346"/>
    </source>
</evidence>
<dbReference type="SUPFAM" id="SSF55159">
    <property type="entry name" value="eIF1-like"/>
    <property type="match status" value="1"/>
</dbReference>
<dbReference type="RefSeq" id="WP_013266060.1">
    <property type="nucleotide sequence ID" value="NC_014374.1"/>
</dbReference>
<dbReference type="HAMAP" id="MF_00604">
    <property type="entry name" value="SUI1"/>
    <property type="match status" value="1"/>
</dbReference>
<evidence type="ECO:0000256" key="3">
    <source>
        <dbReference type="ARBA" id="ARBA00022917"/>
    </source>
</evidence>
<dbReference type="GeneID" id="9498354"/>
<evidence type="ECO:0000259" key="6">
    <source>
        <dbReference type="PROSITE" id="PS50296"/>
    </source>
</evidence>
<protein>
    <recommendedName>
        <fullName evidence="4 5">Protein translation factor SUI1 homolog</fullName>
    </recommendedName>
</protein>
<evidence type="ECO:0000313" key="7">
    <source>
        <dbReference type="EMBL" id="ADL18548.1"/>
    </source>
</evidence>
<dbReference type="InterPro" id="IPR005872">
    <property type="entry name" value="SUI1_arc_bac"/>
</dbReference>
<keyword evidence="8" id="KW-1185">Reference proteome</keyword>
<dbReference type="InterPro" id="IPR001950">
    <property type="entry name" value="SUI1"/>
</dbReference>
<dbReference type="OrthoDB" id="11182at2157"/>
<dbReference type="KEGG" id="asc:ASAC_0140"/>
<dbReference type="eggNOG" id="arCOG04223">
    <property type="taxonomic scope" value="Archaea"/>
</dbReference>
<dbReference type="PIRSF" id="PIRSF037511">
    <property type="entry name" value="Transl_init_SUI1_pro"/>
    <property type="match status" value="1"/>
</dbReference>
<dbReference type="PANTHER" id="PTHR12789">
    <property type="entry name" value="DENSITY-REGULATED PROTEIN HOMOLOG"/>
    <property type="match status" value="1"/>
</dbReference>
<dbReference type="Gene3D" id="3.30.780.10">
    <property type="entry name" value="SUI1-like domain"/>
    <property type="match status" value="1"/>
</dbReference>
<dbReference type="GO" id="GO:0001731">
    <property type="term" value="P:formation of translation preinitiation complex"/>
    <property type="evidence" value="ECO:0007669"/>
    <property type="project" value="UniProtKB-UniRule"/>
</dbReference>
<dbReference type="PROSITE" id="PS50296">
    <property type="entry name" value="SUI1"/>
    <property type="match status" value="1"/>
</dbReference>
<keyword evidence="3 4" id="KW-0648">Protein biosynthesis</keyword>
<organism evidence="7 8">
    <name type="scientific">Acidilobus saccharovorans (strain DSM 16705 / JCM 18335 / VKM B-2471 / 345-15)</name>
    <dbReference type="NCBI Taxonomy" id="666510"/>
    <lineage>
        <taxon>Archaea</taxon>
        <taxon>Thermoproteota</taxon>
        <taxon>Thermoprotei</taxon>
        <taxon>Acidilobales</taxon>
        <taxon>Acidilobaceae</taxon>
        <taxon>Acidilobus</taxon>
    </lineage>
</organism>
<evidence type="ECO:0000256" key="4">
    <source>
        <dbReference type="HAMAP-Rule" id="MF_00604"/>
    </source>
</evidence>
<sequence length="101" mass="11553">MSENIECGGLPPEICEQLNAEQQIIKIRLEVRKFNKQVTVIEGIDSKQFNLKEIASKLKSELAAGGTYKDGRIEIQGDHRRRVKEILVRMGFPEENIMIIE</sequence>
<evidence type="ECO:0000256" key="1">
    <source>
        <dbReference type="ARBA" id="ARBA00005422"/>
    </source>
</evidence>
<name>D9PZR0_ACIS3</name>
<dbReference type="PANTHER" id="PTHR12789:SF0">
    <property type="entry name" value="DENSITY-REGULATED PROTEIN"/>
    <property type="match status" value="1"/>
</dbReference>
<dbReference type="AlphaFoldDB" id="D9PZR0"/>
<accession>D9PZR0</accession>
<dbReference type="InterPro" id="IPR022851">
    <property type="entry name" value="SUI1_arc"/>
</dbReference>
<dbReference type="InParanoid" id="D9PZR0"/>
<keyword evidence="7" id="KW-0396">Initiation factor</keyword>
<dbReference type="STRING" id="666510.ASAC_0140"/>
<dbReference type="GO" id="GO:0002188">
    <property type="term" value="P:translation reinitiation"/>
    <property type="evidence" value="ECO:0007669"/>
    <property type="project" value="UniProtKB-UniRule"/>
</dbReference>
<dbReference type="CDD" id="cd11567">
    <property type="entry name" value="YciH_like"/>
    <property type="match status" value="1"/>
</dbReference>
<dbReference type="HOGENOM" id="CLU_082805_6_1_2"/>
<dbReference type="Pfam" id="PF01253">
    <property type="entry name" value="SUI1"/>
    <property type="match status" value="1"/>
</dbReference>
<dbReference type="GO" id="GO:0006417">
    <property type="term" value="P:regulation of translation"/>
    <property type="evidence" value="ECO:0007669"/>
    <property type="project" value="UniProtKB-UniRule"/>
</dbReference>
<reference evidence="7 8" key="1">
    <citation type="journal article" date="2010" name="Appl. Environ. Microbiol.">
        <title>The genome sequence of the crenarchaeon Acidilobus saccharovorans supports a new order, Acidilobales, and suggests an important ecological role in terrestrial acidic hot springs.</title>
        <authorList>
            <person name="Mardanov A.V."/>
            <person name="Svetlitchnyi V.A."/>
            <person name="Beletsky A.V."/>
            <person name="Prokofeva M.I."/>
            <person name="Bonch-Osmolovskaya E.A."/>
            <person name="Ravin N.V."/>
            <person name="Skryabin K.G."/>
        </authorList>
    </citation>
    <scope>NUCLEOTIDE SEQUENCE [LARGE SCALE GENOMIC DNA]</scope>
    <source>
        <strain evidence="8">DSM 16705 / JCM 18335 / VKM B-2471 / 345-15</strain>
    </source>
</reference>
<dbReference type="InterPro" id="IPR050318">
    <property type="entry name" value="DENR/SUI1_TIF"/>
</dbReference>
<dbReference type="GO" id="GO:0003729">
    <property type="term" value="F:mRNA binding"/>
    <property type="evidence" value="ECO:0007669"/>
    <property type="project" value="TreeGrafter"/>
</dbReference>
<dbReference type="Proteomes" id="UP000000346">
    <property type="component" value="Chromosome"/>
</dbReference>
<feature type="domain" description="SUI1" evidence="6">
    <location>
        <begin position="25"/>
        <end position="91"/>
    </location>
</feature>
<keyword evidence="2 4" id="KW-0810">Translation regulation</keyword>
<dbReference type="NCBIfam" id="NF002096">
    <property type="entry name" value="PRK00939.1"/>
    <property type="match status" value="1"/>
</dbReference>
<evidence type="ECO:0000256" key="2">
    <source>
        <dbReference type="ARBA" id="ARBA00022845"/>
    </source>
</evidence>
<dbReference type="EMBL" id="CP001742">
    <property type="protein sequence ID" value="ADL18548.1"/>
    <property type="molecule type" value="Genomic_DNA"/>
</dbReference>
<dbReference type="GO" id="GO:0003743">
    <property type="term" value="F:translation initiation factor activity"/>
    <property type="evidence" value="ECO:0007669"/>
    <property type="project" value="UniProtKB-UniRule"/>
</dbReference>
<dbReference type="InterPro" id="IPR036877">
    <property type="entry name" value="SUI1_dom_sf"/>
</dbReference>
<proteinExistence type="inferred from homology"/>
<gene>
    <name evidence="7" type="ordered locus">ASAC_0140</name>
</gene>
<comment type="similarity">
    <text evidence="1 4 5">Belongs to the SUI1 family.</text>
</comment>